<organism evidence="1 2">
    <name type="scientific">Longicatena caecimuris</name>
    <dbReference type="NCBI Taxonomy" id="1796635"/>
    <lineage>
        <taxon>Bacteria</taxon>
        <taxon>Bacillati</taxon>
        <taxon>Bacillota</taxon>
        <taxon>Erysipelotrichia</taxon>
        <taxon>Erysipelotrichales</taxon>
        <taxon>Erysipelotrichaceae</taxon>
        <taxon>Longicatena</taxon>
    </lineage>
</organism>
<gene>
    <name evidence="1" type="ORF">EDD61_10183</name>
</gene>
<dbReference type="AlphaFoldDB" id="A0A4R3TPL9"/>
<accession>A0A4R3TPL9</accession>
<evidence type="ECO:0000313" key="2">
    <source>
        <dbReference type="Proteomes" id="UP000295773"/>
    </source>
</evidence>
<dbReference type="Pfam" id="PF11187">
    <property type="entry name" value="Mbeg1-like"/>
    <property type="match status" value="1"/>
</dbReference>
<name>A0A4R3TPL9_9FIRM</name>
<dbReference type="SUPFAM" id="SSF53474">
    <property type="entry name" value="alpha/beta-Hydrolases"/>
    <property type="match status" value="1"/>
</dbReference>
<reference evidence="1 2" key="1">
    <citation type="submission" date="2019-03" db="EMBL/GenBank/DDBJ databases">
        <title>Genomic Encyclopedia of Type Strains, Phase IV (KMG-IV): sequencing the most valuable type-strain genomes for metagenomic binning, comparative biology and taxonomic classification.</title>
        <authorList>
            <person name="Goeker M."/>
        </authorList>
    </citation>
    <scope>NUCLEOTIDE SEQUENCE [LARGE SCALE GENOMIC DNA]</scope>
    <source>
        <strain evidence="1 2">DSM 29481</strain>
    </source>
</reference>
<dbReference type="Proteomes" id="UP000295773">
    <property type="component" value="Unassembled WGS sequence"/>
</dbReference>
<dbReference type="InterPro" id="IPR029058">
    <property type="entry name" value="AB_hydrolase_fold"/>
</dbReference>
<comment type="caution">
    <text evidence="1">The sequence shown here is derived from an EMBL/GenBank/DDBJ whole genome shotgun (WGS) entry which is preliminary data.</text>
</comment>
<evidence type="ECO:0000313" key="1">
    <source>
        <dbReference type="EMBL" id="TCU63432.1"/>
    </source>
</evidence>
<proteinExistence type="predicted"/>
<sequence length="266" mass="30261">MSFLLETGDICIAFRGTDSTLVGWKEDFNMSFLPVIPSQHDALEYVEQISEHYKGRLYICGHSKGGNLAVYASAFANEALQDRIAGVYNMDGPGFDKTIIKQASFQRILPRIYTYVPQSSVVGMLLQHEEAYHVIQSNQLSLWQHDPYSWQLEGADFIYLQSITASSELFDHALKQWMSHMEDSQRALAVDAIYDVLSRTNANTIKDLSITNIKNMLVILKGFSELDEDTRKVLQEMLISFFSSMVKVMGDNLLRIKQNENKALQK</sequence>
<protein>
    <submittedName>
        <fullName evidence="1">DUF2974 family protein</fullName>
    </submittedName>
</protein>
<keyword evidence="2" id="KW-1185">Reference proteome</keyword>
<dbReference type="InterPro" id="IPR024499">
    <property type="entry name" value="Mbeg1-like"/>
</dbReference>
<dbReference type="EMBL" id="SMBP01000001">
    <property type="protein sequence ID" value="TCU63432.1"/>
    <property type="molecule type" value="Genomic_DNA"/>
</dbReference>
<dbReference type="Gene3D" id="3.40.50.1820">
    <property type="entry name" value="alpha/beta hydrolase"/>
    <property type="match status" value="1"/>
</dbReference>